<dbReference type="EMBL" id="DWYG01000024">
    <property type="protein sequence ID" value="HJB41307.1"/>
    <property type="molecule type" value="Genomic_DNA"/>
</dbReference>
<dbReference type="SUPFAM" id="SSF63825">
    <property type="entry name" value="YWTD domain"/>
    <property type="match status" value="1"/>
</dbReference>
<accession>A0A9D2M599</accession>
<dbReference type="PROSITE" id="PS51257">
    <property type="entry name" value="PROKAR_LIPOPROTEIN"/>
    <property type="match status" value="1"/>
</dbReference>
<reference evidence="3" key="1">
    <citation type="journal article" date="2021" name="PeerJ">
        <title>Extensive microbial diversity within the chicken gut microbiome revealed by metagenomics and culture.</title>
        <authorList>
            <person name="Gilroy R."/>
            <person name="Ravi A."/>
            <person name="Getino M."/>
            <person name="Pursley I."/>
            <person name="Horton D.L."/>
            <person name="Alikhan N.F."/>
            <person name="Baker D."/>
            <person name="Gharbi K."/>
            <person name="Hall N."/>
            <person name="Watson M."/>
            <person name="Adriaenssens E.M."/>
            <person name="Foster-Nyarko E."/>
            <person name="Jarju S."/>
            <person name="Secka A."/>
            <person name="Antonio M."/>
            <person name="Oren A."/>
            <person name="Chaudhuri R.R."/>
            <person name="La Ragione R."/>
            <person name="Hildebrand F."/>
            <person name="Pallen M.J."/>
        </authorList>
    </citation>
    <scope>NUCLEOTIDE SEQUENCE</scope>
    <source>
        <strain evidence="3">ChiBcec8-13705</strain>
    </source>
</reference>
<sequence length="419" mass="44164">MKTMQFKKATRRSRRPLAGAALLLAGLLAGCATPASDAPSAPQSAISQTATSEQAAAQQTGEAPALWSLQPSYTSAVPGARGVYEPYSGYGDVFVATCTDWETGVQTVLCDKPGCTHADASCPAALGPAQGADSRVYEIDDRLVWMVLGNGDGTADISDLDGGDRTPLAEGIPVTNTNWPYTDGAAVYWWDTNRFIRLDLNDGGIQTLYETTETDWWPVGVSGDTLVLRQGSMDKAGGVLRTVDTAGNAAEPTPLPDDARAICAKDGRVYWLAPAGTGWAVQTRALDGGEAETLAELPDLAADSSPWADGIYGGVLCFSANEAGQTRSYALDLATNTLNERPTAYAIDGELQPYSILCGNDNWLFVLTGVERRTVTSIGDDGALLTYQRGASQIGIMTPADYAAASLDARPCTRLDAWG</sequence>
<name>A0A9D2M599_9FIRM</name>
<feature type="chain" id="PRO_5038504309" description="DUF5050 domain-containing protein" evidence="2">
    <location>
        <begin position="38"/>
        <end position="419"/>
    </location>
</feature>
<evidence type="ECO:0008006" key="5">
    <source>
        <dbReference type="Google" id="ProtNLM"/>
    </source>
</evidence>
<evidence type="ECO:0000313" key="4">
    <source>
        <dbReference type="Proteomes" id="UP000886803"/>
    </source>
</evidence>
<feature type="compositionally biased region" description="Low complexity" evidence="1">
    <location>
        <begin position="39"/>
        <end position="60"/>
    </location>
</feature>
<protein>
    <recommendedName>
        <fullName evidence="5">DUF5050 domain-containing protein</fullName>
    </recommendedName>
</protein>
<dbReference type="AlphaFoldDB" id="A0A9D2M599"/>
<evidence type="ECO:0000313" key="3">
    <source>
        <dbReference type="EMBL" id="HJB41307.1"/>
    </source>
</evidence>
<dbReference type="Proteomes" id="UP000886803">
    <property type="component" value="Unassembled WGS sequence"/>
</dbReference>
<evidence type="ECO:0000256" key="2">
    <source>
        <dbReference type="SAM" id="SignalP"/>
    </source>
</evidence>
<reference evidence="3" key="2">
    <citation type="submission" date="2021-04" db="EMBL/GenBank/DDBJ databases">
        <authorList>
            <person name="Gilroy R."/>
        </authorList>
    </citation>
    <scope>NUCLEOTIDE SEQUENCE</scope>
    <source>
        <strain evidence="3">ChiBcec8-13705</strain>
    </source>
</reference>
<proteinExistence type="predicted"/>
<gene>
    <name evidence="3" type="ORF">H9945_02295</name>
</gene>
<comment type="caution">
    <text evidence="3">The sequence shown here is derived from an EMBL/GenBank/DDBJ whole genome shotgun (WGS) entry which is preliminary data.</text>
</comment>
<organism evidence="3 4">
    <name type="scientific">Candidatus Gemmiger avicola</name>
    <dbReference type="NCBI Taxonomy" id="2838605"/>
    <lineage>
        <taxon>Bacteria</taxon>
        <taxon>Bacillati</taxon>
        <taxon>Bacillota</taxon>
        <taxon>Clostridia</taxon>
        <taxon>Eubacteriales</taxon>
        <taxon>Gemmiger</taxon>
    </lineage>
</organism>
<evidence type="ECO:0000256" key="1">
    <source>
        <dbReference type="SAM" id="MobiDB-lite"/>
    </source>
</evidence>
<feature type="region of interest" description="Disordered" evidence="1">
    <location>
        <begin position="39"/>
        <end position="63"/>
    </location>
</feature>
<keyword evidence="2" id="KW-0732">Signal</keyword>
<feature type="signal peptide" evidence="2">
    <location>
        <begin position="1"/>
        <end position="37"/>
    </location>
</feature>